<name>A0ABR1IUT4_9AGAR</name>
<dbReference type="EMBL" id="JBANRG010000062">
    <property type="protein sequence ID" value="KAK7441549.1"/>
    <property type="molecule type" value="Genomic_DNA"/>
</dbReference>
<dbReference type="Proteomes" id="UP001498398">
    <property type="component" value="Unassembled WGS sequence"/>
</dbReference>
<protein>
    <recommendedName>
        <fullName evidence="3">F-box domain-containing protein</fullName>
    </recommendedName>
</protein>
<evidence type="ECO:0008006" key="3">
    <source>
        <dbReference type="Google" id="ProtNLM"/>
    </source>
</evidence>
<evidence type="ECO:0000313" key="1">
    <source>
        <dbReference type="EMBL" id="KAK7441549.1"/>
    </source>
</evidence>
<reference evidence="1 2" key="1">
    <citation type="submission" date="2024-01" db="EMBL/GenBank/DDBJ databases">
        <title>A draft genome for the cacao thread blight pathogen Marasmiellus scandens.</title>
        <authorList>
            <person name="Baruah I.K."/>
            <person name="Leung J."/>
            <person name="Bukari Y."/>
            <person name="Amoako-Attah I."/>
            <person name="Meinhardt L.W."/>
            <person name="Bailey B.A."/>
            <person name="Cohen S.P."/>
        </authorList>
    </citation>
    <scope>NUCLEOTIDE SEQUENCE [LARGE SCALE GENOMIC DNA]</scope>
    <source>
        <strain evidence="1 2">GH-19</strain>
    </source>
</reference>
<organism evidence="1 2">
    <name type="scientific">Marasmiellus scandens</name>
    <dbReference type="NCBI Taxonomy" id="2682957"/>
    <lineage>
        <taxon>Eukaryota</taxon>
        <taxon>Fungi</taxon>
        <taxon>Dikarya</taxon>
        <taxon>Basidiomycota</taxon>
        <taxon>Agaricomycotina</taxon>
        <taxon>Agaricomycetes</taxon>
        <taxon>Agaricomycetidae</taxon>
        <taxon>Agaricales</taxon>
        <taxon>Marasmiineae</taxon>
        <taxon>Omphalotaceae</taxon>
        <taxon>Marasmiellus</taxon>
    </lineage>
</organism>
<keyword evidence="2" id="KW-1185">Reference proteome</keyword>
<comment type="caution">
    <text evidence="1">The sequence shown here is derived from an EMBL/GenBank/DDBJ whole genome shotgun (WGS) entry which is preliminary data.</text>
</comment>
<evidence type="ECO:0000313" key="2">
    <source>
        <dbReference type="Proteomes" id="UP001498398"/>
    </source>
</evidence>
<gene>
    <name evidence="1" type="ORF">VKT23_016544</name>
</gene>
<proteinExistence type="predicted"/>
<accession>A0ABR1IUT4</accession>
<sequence>MPNRRARRATRHKPTKLPGFQKLPKEVVLELMKVAPKDVHAVLLQTCKSFYSLGLSALYRSIWITSPETSYKLSCSFERNVQLASSVRSFKIMLQSNDTRIIFNWKLDLILSLIRNVEDLQIFVGERQYLMFMSLKFSSFQFPKLRSLTLSLCEVFIESYGMTLDFLGKHPLLEHLCLFRLDLSPGLGHHFEGPEIFQPVHLPILRSFRGPISILKCLATNLPSLSSLVLEISHDDPNHVLSQLTSLSLLENRWIQRDDCIKPGLSVELIVSLADRRLFDLLETAIIHLPSDLEELNICCALSEPAESVFNLDIILSAITPKRFSAIRKFGLMFTMYTFNTNIVQKIGNIGNDCRSLETISLCGRVYVRSSKDARDWIEQKTQEAV</sequence>